<sequence>MVLVRLMPGTSAAQLKTFNGPHSSGWGKNVSHVIRLQNDLPQLEDYWETVEDKHRDMRKAEPSSKSSEPPDGEALHEVNAPAATNEPPPAPVVEGACFERGLLTGPSTGGADAPAATNEWAPARATVEMAAVSKVVPVSDTPMTEERPGQDSSADPNPSRKRVAPAETGESKGKKRKLGDDSSEPGWQERGCV</sequence>
<evidence type="ECO:0000313" key="3">
    <source>
        <dbReference type="Proteomes" id="UP001190700"/>
    </source>
</evidence>
<dbReference type="Proteomes" id="UP001190700">
    <property type="component" value="Unassembled WGS sequence"/>
</dbReference>
<feature type="compositionally biased region" description="Basic and acidic residues" evidence="1">
    <location>
        <begin position="53"/>
        <end position="62"/>
    </location>
</feature>
<dbReference type="AlphaFoldDB" id="A0AAE0LG35"/>
<dbReference type="EMBL" id="LGRX02002767">
    <property type="protein sequence ID" value="KAK3283460.1"/>
    <property type="molecule type" value="Genomic_DNA"/>
</dbReference>
<feature type="region of interest" description="Disordered" evidence="1">
    <location>
        <begin position="53"/>
        <end position="116"/>
    </location>
</feature>
<gene>
    <name evidence="2" type="ORF">CYMTET_8841</name>
</gene>
<evidence type="ECO:0000313" key="2">
    <source>
        <dbReference type="EMBL" id="KAK3283460.1"/>
    </source>
</evidence>
<protein>
    <submittedName>
        <fullName evidence="2">Uncharacterized protein</fullName>
    </submittedName>
</protein>
<evidence type="ECO:0000256" key="1">
    <source>
        <dbReference type="SAM" id="MobiDB-lite"/>
    </source>
</evidence>
<reference evidence="2 3" key="1">
    <citation type="journal article" date="2015" name="Genome Biol. Evol.">
        <title>Comparative Genomics of a Bacterivorous Green Alga Reveals Evolutionary Causalities and Consequences of Phago-Mixotrophic Mode of Nutrition.</title>
        <authorList>
            <person name="Burns J.A."/>
            <person name="Paasch A."/>
            <person name="Narechania A."/>
            <person name="Kim E."/>
        </authorList>
    </citation>
    <scope>NUCLEOTIDE SEQUENCE [LARGE SCALE GENOMIC DNA]</scope>
    <source>
        <strain evidence="2 3">PLY_AMNH</strain>
    </source>
</reference>
<proteinExistence type="predicted"/>
<comment type="caution">
    <text evidence="2">The sequence shown here is derived from an EMBL/GenBank/DDBJ whole genome shotgun (WGS) entry which is preliminary data.</text>
</comment>
<accession>A0AAE0LG35</accession>
<feature type="region of interest" description="Disordered" evidence="1">
    <location>
        <begin position="135"/>
        <end position="193"/>
    </location>
</feature>
<organism evidence="2 3">
    <name type="scientific">Cymbomonas tetramitiformis</name>
    <dbReference type="NCBI Taxonomy" id="36881"/>
    <lineage>
        <taxon>Eukaryota</taxon>
        <taxon>Viridiplantae</taxon>
        <taxon>Chlorophyta</taxon>
        <taxon>Pyramimonadophyceae</taxon>
        <taxon>Pyramimonadales</taxon>
        <taxon>Pyramimonadaceae</taxon>
        <taxon>Cymbomonas</taxon>
    </lineage>
</organism>
<keyword evidence="3" id="KW-1185">Reference proteome</keyword>
<name>A0AAE0LG35_9CHLO</name>